<dbReference type="InterPro" id="IPR036047">
    <property type="entry name" value="F-box-like_dom_sf"/>
</dbReference>
<evidence type="ECO:0000256" key="1">
    <source>
        <dbReference type="ARBA" id="ARBA00022902"/>
    </source>
</evidence>
<comment type="subcellular location">
    <subcellularLocation>
        <location evidence="3">Synapse</location>
    </subcellularLocation>
</comment>
<dbReference type="Gene3D" id="2.60.120.920">
    <property type="match status" value="1"/>
</dbReference>
<evidence type="ECO:0000313" key="6">
    <source>
        <dbReference type="EMBL" id="KAH9419249.1"/>
    </source>
</evidence>
<dbReference type="SUPFAM" id="SSF49899">
    <property type="entry name" value="Concanavalin A-like lectins/glucanases"/>
    <property type="match status" value="1"/>
</dbReference>
<gene>
    <name evidence="6" type="primary">FBXO45</name>
    <name evidence="6" type="ORF">DERP_005756</name>
</gene>
<dbReference type="InterPro" id="IPR001810">
    <property type="entry name" value="F-box_dom"/>
</dbReference>
<comment type="caution">
    <text evidence="6">The sequence shown here is derived from an EMBL/GenBank/DDBJ whole genome shotgun (WGS) entry which is preliminary data.</text>
</comment>
<dbReference type="SMART" id="SM00256">
    <property type="entry name" value="FBOX"/>
    <property type="match status" value="1"/>
</dbReference>
<feature type="transmembrane region" description="Helical" evidence="4">
    <location>
        <begin position="251"/>
        <end position="270"/>
    </location>
</feature>
<dbReference type="SMART" id="SM00449">
    <property type="entry name" value="SPRY"/>
    <property type="match status" value="1"/>
</dbReference>
<dbReference type="EMBL" id="NJHN03000060">
    <property type="protein sequence ID" value="KAH9419249.1"/>
    <property type="molecule type" value="Genomic_DNA"/>
</dbReference>
<dbReference type="Gene3D" id="1.20.1280.50">
    <property type="match status" value="1"/>
</dbReference>
<evidence type="ECO:0000256" key="2">
    <source>
        <dbReference type="ARBA" id="ARBA00023018"/>
    </source>
</evidence>
<keyword evidence="7" id="KW-1185">Reference proteome</keyword>
<reference evidence="6 7" key="1">
    <citation type="journal article" date="2018" name="J. Allergy Clin. Immunol.">
        <title>High-quality assembly of Dermatophagoides pteronyssinus genome and transcriptome reveals a wide range of novel allergens.</title>
        <authorList>
            <person name="Liu X.Y."/>
            <person name="Yang K.Y."/>
            <person name="Wang M.Q."/>
            <person name="Kwok J.S."/>
            <person name="Zeng X."/>
            <person name="Yang Z."/>
            <person name="Xiao X.J."/>
            <person name="Lau C.P."/>
            <person name="Li Y."/>
            <person name="Huang Z.M."/>
            <person name="Ba J.G."/>
            <person name="Yim A.K."/>
            <person name="Ouyang C.Y."/>
            <person name="Ngai S.M."/>
            <person name="Chan T.F."/>
            <person name="Leung E.L."/>
            <person name="Liu L."/>
            <person name="Liu Z.G."/>
            <person name="Tsui S.K."/>
        </authorList>
    </citation>
    <scope>NUCLEOTIDE SEQUENCE [LARGE SCALE GENOMIC DNA]</scope>
    <source>
        <strain evidence="6">Derp</strain>
    </source>
</reference>
<evidence type="ECO:0000313" key="7">
    <source>
        <dbReference type="Proteomes" id="UP000887458"/>
    </source>
</evidence>
<dbReference type="PANTHER" id="PTHR12245">
    <property type="entry name" value="SPRY DOMAIN CONTAINING SOCS BOX PROTEIN"/>
    <property type="match status" value="1"/>
</dbReference>
<keyword evidence="4" id="KW-0812">Transmembrane</keyword>
<evidence type="ECO:0000259" key="5">
    <source>
        <dbReference type="PROSITE" id="PS50188"/>
    </source>
</evidence>
<feature type="transmembrane region" description="Helical" evidence="4">
    <location>
        <begin position="447"/>
        <end position="466"/>
    </location>
</feature>
<accession>A0ABQ8J9G3</accession>
<name>A0ABQ8J9G3_DERPT</name>
<dbReference type="Pfam" id="PF12937">
    <property type="entry name" value="F-box-like"/>
    <property type="match status" value="1"/>
</dbReference>
<sequence>MVLARWDYLPSNLIELIVANLTDLHDVLSCMLVCKKWYYTLNDERSDIWRIFCQNKLSKAVLKSNVLSSLISCKAKLRAFYYSWDSNECSRNIYIKPNGFTLHRNPVAQSTDAAKGKIGFLTGRHCWEVCWDGPLGTVAVVGIATKEASVQAQGYVALIGSNPHSWGWNLVENHLVHDGHCIGSYPRLNNAPRYQTGDRLRIILDCESQTLAFERDYEFLGIAFYSLPRKPLYPAVSAVYGNTEISMNMNFFHFQTICIVWILVIIIQFIDGCQIDNKMMHVCLHTYLERDFSIIEELLKRPPYSKNGHILIEESEYEDMCLKIDELKHCYERMMSSCISFVQYDHMKRVIKTLRSLYENLCGQSFLIRYLIEGGYCIEYIRQESICLDSNPNNTIPSLPERQRWPFSLTSMFRFEIGHQICPYLSSFNQCLSPFIDLRCPETTRELWNKSMNTIGVIIMLLYANFPLVEW</sequence>
<reference evidence="6 7" key="2">
    <citation type="journal article" date="2022" name="Mol. Biol. Evol.">
        <title>Comparative Genomics Reveals Insights into the Divergent Evolution of Astigmatic Mites and Household Pest Adaptations.</title>
        <authorList>
            <person name="Xiong Q."/>
            <person name="Wan A.T."/>
            <person name="Liu X."/>
            <person name="Fung C.S."/>
            <person name="Xiao X."/>
            <person name="Malainual N."/>
            <person name="Hou J."/>
            <person name="Wang L."/>
            <person name="Wang M."/>
            <person name="Yang K.Y."/>
            <person name="Cui Y."/>
            <person name="Leung E.L."/>
            <person name="Nong W."/>
            <person name="Shin S.K."/>
            <person name="Au S.W."/>
            <person name="Jeong K.Y."/>
            <person name="Chew F.T."/>
            <person name="Hui J.H."/>
            <person name="Leung T.F."/>
            <person name="Tungtrongchitr A."/>
            <person name="Zhong N."/>
            <person name="Liu Z."/>
            <person name="Tsui S.K."/>
        </authorList>
    </citation>
    <scope>NUCLEOTIDE SEQUENCE [LARGE SCALE GENOMIC DNA]</scope>
    <source>
        <strain evidence="6">Derp</strain>
    </source>
</reference>
<dbReference type="InterPro" id="IPR050672">
    <property type="entry name" value="FBXO45-Fsn/SPSB_families"/>
</dbReference>
<dbReference type="InterPro" id="IPR001870">
    <property type="entry name" value="B30.2/SPRY"/>
</dbReference>
<dbReference type="InterPro" id="IPR013320">
    <property type="entry name" value="ConA-like_dom_sf"/>
</dbReference>
<dbReference type="InterPro" id="IPR003877">
    <property type="entry name" value="SPRY_dom"/>
</dbReference>
<dbReference type="PROSITE" id="PS50188">
    <property type="entry name" value="B302_SPRY"/>
    <property type="match status" value="1"/>
</dbReference>
<keyword evidence="4" id="KW-0472">Membrane</keyword>
<dbReference type="Proteomes" id="UP000887458">
    <property type="component" value="Unassembled WGS sequence"/>
</dbReference>
<dbReference type="PANTHER" id="PTHR12245:SF7">
    <property type="entry name" value="F-BOX_SPRY DOMAIN-CONTAINING PROTEIN 1"/>
    <property type="match status" value="1"/>
</dbReference>
<protein>
    <submittedName>
        <fullName evidence="6">F-box/SPRY domain-containing protein 1</fullName>
    </submittedName>
</protein>
<dbReference type="SUPFAM" id="SSF81383">
    <property type="entry name" value="F-box domain"/>
    <property type="match status" value="1"/>
</dbReference>
<organism evidence="6 7">
    <name type="scientific">Dermatophagoides pteronyssinus</name>
    <name type="common">European house dust mite</name>
    <dbReference type="NCBI Taxonomy" id="6956"/>
    <lineage>
        <taxon>Eukaryota</taxon>
        <taxon>Metazoa</taxon>
        <taxon>Ecdysozoa</taxon>
        <taxon>Arthropoda</taxon>
        <taxon>Chelicerata</taxon>
        <taxon>Arachnida</taxon>
        <taxon>Acari</taxon>
        <taxon>Acariformes</taxon>
        <taxon>Sarcoptiformes</taxon>
        <taxon>Astigmata</taxon>
        <taxon>Psoroptidia</taxon>
        <taxon>Analgoidea</taxon>
        <taxon>Pyroglyphidae</taxon>
        <taxon>Dermatophagoidinae</taxon>
        <taxon>Dermatophagoides</taxon>
    </lineage>
</organism>
<proteinExistence type="predicted"/>
<dbReference type="InterPro" id="IPR043136">
    <property type="entry name" value="B30.2/SPRY_sf"/>
</dbReference>
<evidence type="ECO:0000256" key="3">
    <source>
        <dbReference type="ARBA" id="ARBA00034103"/>
    </source>
</evidence>
<feature type="domain" description="B30.2/SPRY" evidence="5">
    <location>
        <begin position="62"/>
        <end position="254"/>
    </location>
</feature>
<evidence type="ECO:0000256" key="4">
    <source>
        <dbReference type="SAM" id="Phobius"/>
    </source>
</evidence>
<keyword evidence="2" id="KW-0770">Synapse</keyword>
<keyword evidence="1" id="KW-0524">Neurogenesis</keyword>
<keyword evidence="4" id="KW-1133">Transmembrane helix</keyword>
<dbReference type="Pfam" id="PF00622">
    <property type="entry name" value="SPRY"/>
    <property type="match status" value="1"/>
</dbReference>